<evidence type="ECO:0000256" key="1">
    <source>
        <dbReference type="SAM" id="MobiDB-lite"/>
    </source>
</evidence>
<dbReference type="AlphaFoldDB" id="A0A8B6M6V2"/>
<name>A0A8B6M6V2_METTU</name>
<evidence type="ECO:0000313" key="3">
    <source>
        <dbReference type="Proteomes" id="UP000485880"/>
    </source>
</evidence>
<gene>
    <name evidence="2" type="ORF">MPC4_20273</name>
</gene>
<feature type="compositionally biased region" description="Basic and acidic residues" evidence="1">
    <location>
        <begin position="46"/>
        <end position="55"/>
    </location>
</feature>
<feature type="region of interest" description="Disordered" evidence="1">
    <location>
        <begin position="35"/>
        <end position="55"/>
    </location>
</feature>
<organism evidence="2 3">
    <name type="scientific">Methylocella tundrae</name>
    <dbReference type="NCBI Taxonomy" id="227605"/>
    <lineage>
        <taxon>Bacteria</taxon>
        <taxon>Pseudomonadati</taxon>
        <taxon>Pseudomonadota</taxon>
        <taxon>Alphaproteobacteria</taxon>
        <taxon>Hyphomicrobiales</taxon>
        <taxon>Beijerinckiaceae</taxon>
        <taxon>Methylocella</taxon>
    </lineage>
</organism>
<protein>
    <submittedName>
        <fullName evidence="2">Uncharacterized protein</fullName>
    </submittedName>
</protein>
<accession>A0A8B6M6V2</accession>
<sequence>MKLVNWGAENNSAHPAATIMNPTHVSLSKIIVSPFPAHKRSPTDSARCDARSRAR</sequence>
<proteinExistence type="predicted"/>
<reference evidence="2 3" key="1">
    <citation type="submission" date="2019-05" db="EMBL/GenBank/DDBJ databases">
        <authorList>
            <person name="Farhan Ul Haque M."/>
        </authorList>
    </citation>
    <scope>NUCLEOTIDE SEQUENCE [LARGE SCALE GENOMIC DNA]</scope>
    <source>
        <strain evidence="2">2</strain>
    </source>
</reference>
<comment type="caution">
    <text evidence="2">The sequence shown here is derived from an EMBL/GenBank/DDBJ whole genome shotgun (WGS) entry which is preliminary data.</text>
</comment>
<dbReference type="EMBL" id="CABFMQ020000076">
    <property type="protein sequence ID" value="VTZ50063.1"/>
    <property type="molecule type" value="Genomic_DNA"/>
</dbReference>
<dbReference type="Proteomes" id="UP000485880">
    <property type="component" value="Unassembled WGS sequence"/>
</dbReference>
<evidence type="ECO:0000313" key="2">
    <source>
        <dbReference type="EMBL" id="VTZ50063.1"/>
    </source>
</evidence>
<keyword evidence="3" id="KW-1185">Reference proteome</keyword>